<evidence type="ECO:0000259" key="5">
    <source>
        <dbReference type="PROSITE" id="PS50987"/>
    </source>
</evidence>
<dbReference type="Pfam" id="PF01022">
    <property type="entry name" value="HTH_5"/>
    <property type="match status" value="1"/>
</dbReference>
<dbReference type="RefSeq" id="WP_324620394.1">
    <property type="nucleotide sequence ID" value="NZ_JAYKOT010000003.1"/>
</dbReference>
<dbReference type="GO" id="GO:0003700">
    <property type="term" value="F:DNA-binding transcription factor activity"/>
    <property type="evidence" value="ECO:0007669"/>
    <property type="project" value="InterPro"/>
</dbReference>
<evidence type="ECO:0000313" key="6">
    <source>
        <dbReference type="EMBL" id="MEB3430201.1"/>
    </source>
</evidence>
<keyword evidence="3" id="KW-0804">Transcription</keyword>
<dbReference type="InterPro" id="IPR036390">
    <property type="entry name" value="WH_DNA-bd_sf"/>
</dbReference>
<dbReference type="EMBL" id="JAYKOT010000003">
    <property type="protein sequence ID" value="MEB3430201.1"/>
    <property type="molecule type" value="Genomic_DNA"/>
</dbReference>
<dbReference type="PROSITE" id="PS50987">
    <property type="entry name" value="HTH_ARSR_2"/>
    <property type="match status" value="1"/>
</dbReference>
<dbReference type="GO" id="GO:0003677">
    <property type="term" value="F:DNA binding"/>
    <property type="evidence" value="ECO:0007669"/>
    <property type="project" value="UniProtKB-KW"/>
</dbReference>
<dbReference type="InterPro" id="IPR011991">
    <property type="entry name" value="ArsR-like_HTH"/>
</dbReference>
<gene>
    <name evidence="6" type="ORF">VLK81_09415</name>
</gene>
<dbReference type="PRINTS" id="PR00778">
    <property type="entry name" value="HTHARSR"/>
</dbReference>
<dbReference type="PANTHER" id="PTHR43132:SF6">
    <property type="entry name" value="HTH-TYPE TRANSCRIPTIONAL REPRESSOR CZRA"/>
    <property type="match status" value="1"/>
</dbReference>
<name>A0AAW9MVP4_9FIRM</name>
<evidence type="ECO:0000256" key="3">
    <source>
        <dbReference type="ARBA" id="ARBA00023163"/>
    </source>
</evidence>
<proteinExistence type="predicted"/>
<reference evidence="6 7" key="1">
    <citation type="submission" date="2024-01" db="EMBL/GenBank/DDBJ databases">
        <title>Complete genome sequence of Citroniella saccharovorans strain M6.X9, isolated from human fecal sample.</title>
        <authorList>
            <person name="Cheng G."/>
            <person name="Westerholm M."/>
            <person name="Schnurer A."/>
        </authorList>
    </citation>
    <scope>NUCLEOTIDE SEQUENCE [LARGE SCALE GENOMIC DNA]</scope>
    <source>
        <strain evidence="6 7">DSM 29873</strain>
    </source>
</reference>
<accession>A0AAW9MVP4</accession>
<protein>
    <submittedName>
        <fullName evidence="6">Metalloregulator ArsR/SmtB family transcription factor</fullName>
    </submittedName>
</protein>
<evidence type="ECO:0000313" key="7">
    <source>
        <dbReference type="Proteomes" id="UP001357733"/>
    </source>
</evidence>
<organism evidence="6 7">
    <name type="scientific">Citroniella saccharovorans</name>
    <dbReference type="NCBI Taxonomy" id="2053367"/>
    <lineage>
        <taxon>Bacteria</taxon>
        <taxon>Bacillati</taxon>
        <taxon>Bacillota</taxon>
        <taxon>Tissierellia</taxon>
        <taxon>Tissierellales</taxon>
        <taxon>Peptoniphilaceae</taxon>
        <taxon>Citroniella</taxon>
    </lineage>
</organism>
<dbReference type="Proteomes" id="UP001357733">
    <property type="component" value="Unassembled WGS sequence"/>
</dbReference>
<keyword evidence="1" id="KW-0805">Transcription regulation</keyword>
<dbReference type="AlphaFoldDB" id="A0AAW9MVP4"/>
<dbReference type="GO" id="GO:0046686">
    <property type="term" value="P:response to cadmium ion"/>
    <property type="evidence" value="ECO:0007669"/>
    <property type="project" value="UniProtKB-KW"/>
</dbReference>
<evidence type="ECO:0000256" key="2">
    <source>
        <dbReference type="ARBA" id="ARBA00023125"/>
    </source>
</evidence>
<dbReference type="PANTHER" id="PTHR43132">
    <property type="entry name" value="ARSENICAL RESISTANCE OPERON REPRESSOR ARSR-RELATED"/>
    <property type="match status" value="1"/>
</dbReference>
<feature type="domain" description="HTH arsR-type" evidence="5">
    <location>
        <begin position="22"/>
        <end position="115"/>
    </location>
</feature>
<dbReference type="Gene3D" id="1.10.10.10">
    <property type="entry name" value="Winged helix-like DNA-binding domain superfamily/Winged helix DNA-binding domain"/>
    <property type="match status" value="1"/>
</dbReference>
<dbReference type="NCBIfam" id="NF033788">
    <property type="entry name" value="HTH_metalloreg"/>
    <property type="match status" value="1"/>
</dbReference>
<sequence>MADVNIDHFSSEEILEINDKLPLEEDIIEISDLFKNFSDSTRVKILFALVIKELCVQDIADLFSMSQSAISHQLRVLRASRLVKARREGKNIFYSLDDDHIRDILSIGLEHVKEV</sequence>
<dbReference type="InterPro" id="IPR036388">
    <property type="entry name" value="WH-like_DNA-bd_sf"/>
</dbReference>
<keyword evidence="2" id="KW-0238">DNA-binding</keyword>
<dbReference type="PROSITE" id="PS00846">
    <property type="entry name" value="HTH_ARSR_1"/>
    <property type="match status" value="1"/>
</dbReference>
<dbReference type="CDD" id="cd00090">
    <property type="entry name" value="HTH_ARSR"/>
    <property type="match status" value="1"/>
</dbReference>
<keyword evidence="7" id="KW-1185">Reference proteome</keyword>
<evidence type="ECO:0000256" key="1">
    <source>
        <dbReference type="ARBA" id="ARBA00023015"/>
    </source>
</evidence>
<dbReference type="InterPro" id="IPR051011">
    <property type="entry name" value="Metal_resp_trans_reg"/>
</dbReference>
<comment type="caution">
    <text evidence="6">The sequence shown here is derived from an EMBL/GenBank/DDBJ whole genome shotgun (WGS) entry which is preliminary data.</text>
</comment>
<evidence type="ECO:0000256" key="4">
    <source>
        <dbReference type="ARBA" id="ARBA00043263"/>
    </source>
</evidence>
<keyword evidence="4" id="KW-0105">Cadmium resistance</keyword>
<dbReference type="SUPFAM" id="SSF46785">
    <property type="entry name" value="Winged helix' DNA-binding domain"/>
    <property type="match status" value="1"/>
</dbReference>
<dbReference type="InterPro" id="IPR001845">
    <property type="entry name" value="HTH_ArsR_DNA-bd_dom"/>
</dbReference>
<dbReference type="InterPro" id="IPR018334">
    <property type="entry name" value="ArsR_HTH"/>
</dbReference>
<dbReference type="SMART" id="SM00418">
    <property type="entry name" value="HTH_ARSR"/>
    <property type="match status" value="1"/>
</dbReference>